<dbReference type="EMBL" id="PCWR01000033">
    <property type="protein sequence ID" value="PIR07376.1"/>
    <property type="molecule type" value="Genomic_DNA"/>
</dbReference>
<sequence length="85" mass="10080">MFQEFLNFYLNRAKYELIDEGKIFYGEISELKGVWATGKNLEECRKNLLETLEGWTLLRLRKNLAIPNFKIPYKKLSLNKVHAKT</sequence>
<protein>
    <submittedName>
        <fullName evidence="1">HicB family protein</fullName>
    </submittedName>
</protein>
<accession>A0A2H0NH21</accession>
<gene>
    <name evidence="1" type="ORF">COV54_01385</name>
</gene>
<dbReference type="Pfam" id="PF21748">
    <property type="entry name" value="UPF0150"/>
    <property type="match status" value="1"/>
</dbReference>
<dbReference type="InterPro" id="IPR049389">
    <property type="entry name" value="TTHA0281-like"/>
</dbReference>
<name>A0A2H0NH21_9BACT</name>
<evidence type="ECO:0000313" key="2">
    <source>
        <dbReference type="Proteomes" id="UP000228867"/>
    </source>
</evidence>
<reference evidence="1 2" key="1">
    <citation type="submission" date="2017-09" db="EMBL/GenBank/DDBJ databases">
        <title>Depth-based differentiation of microbial function through sediment-hosted aquifers and enrichment of novel symbionts in the deep terrestrial subsurface.</title>
        <authorList>
            <person name="Probst A.J."/>
            <person name="Ladd B."/>
            <person name="Jarett J.K."/>
            <person name="Geller-Mcgrath D.E."/>
            <person name="Sieber C.M."/>
            <person name="Emerson J.B."/>
            <person name="Anantharaman K."/>
            <person name="Thomas B.C."/>
            <person name="Malmstrom R."/>
            <person name="Stieglmeier M."/>
            <person name="Klingl A."/>
            <person name="Woyke T."/>
            <person name="Ryan C.M."/>
            <person name="Banfield J.F."/>
        </authorList>
    </citation>
    <scope>NUCLEOTIDE SEQUENCE [LARGE SCALE GENOMIC DNA]</scope>
    <source>
        <strain evidence="1">CG11_big_fil_rev_8_21_14_0_20_38_23</strain>
    </source>
</reference>
<dbReference type="SUPFAM" id="SSF143100">
    <property type="entry name" value="TTHA1013/TTHA0281-like"/>
    <property type="match status" value="1"/>
</dbReference>
<dbReference type="Gene3D" id="3.30.160.250">
    <property type="match status" value="1"/>
</dbReference>
<evidence type="ECO:0000313" key="1">
    <source>
        <dbReference type="EMBL" id="PIR07376.1"/>
    </source>
</evidence>
<proteinExistence type="predicted"/>
<comment type="caution">
    <text evidence="1">The sequence shown here is derived from an EMBL/GenBank/DDBJ whole genome shotgun (WGS) entry which is preliminary data.</text>
</comment>
<organism evidence="1 2">
    <name type="scientific">Candidatus Jorgensenbacteria bacterium CG11_big_fil_rev_8_21_14_0_20_38_23</name>
    <dbReference type="NCBI Taxonomy" id="1974594"/>
    <lineage>
        <taxon>Bacteria</taxon>
        <taxon>Candidatus Joergenseniibacteriota</taxon>
    </lineage>
</organism>
<dbReference type="Proteomes" id="UP000228867">
    <property type="component" value="Unassembled WGS sequence"/>
</dbReference>
<dbReference type="AlphaFoldDB" id="A0A2H0NH21"/>
<dbReference type="InterPro" id="IPR035069">
    <property type="entry name" value="TTHA1013/TTHA0281-like"/>
</dbReference>